<dbReference type="Pfam" id="PF10604">
    <property type="entry name" value="Polyketide_cyc2"/>
    <property type="match status" value="1"/>
</dbReference>
<sequence length="156" mass="17016">MNTTPVRNPDPIQAVDAQAPVIVRLSIAVHAPLARVWALHTGIDAWADWNPDIDRAVLEGPLAPGARFSWLTHGLDITSTVQQVVPGRRVVWGGPAQGIDGIHAWTFQESGGVVTVRTDESWSGPPVDARPGELHQMLTHSLERWLRHLKAAAEQV</sequence>
<proteinExistence type="predicted"/>
<dbReference type="Gene3D" id="3.30.530.20">
    <property type="match status" value="1"/>
</dbReference>
<accession>A0ABW7QJQ9</accession>
<reference evidence="1 2" key="1">
    <citation type="submission" date="2024-10" db="EMBL/GenBank/DDBJ databases">
        <title>The Natural Products Discovery Center: Release of the First 8490 Sequenced Strains for Exploring Actinobacteria Biosynthetic Diversity.</title>
        <authorList>
            <person name="Kalkreuter E."/>
            <person name="Kautsar S.A."/>
            <person name="Yang D."/>
            <person name="Bader C.D."/>
            <person name="Teijaro C.N."/>
            <person name="Fluegel L."/>
            <person name="Davis C.M."/>
            <person name="Simpson J.R."/>
            <person name="Lauterbach L."/>
            <person name="Steele A.D."/>
            <person name="Gui C."/>
            <person name="Meng S."/>
            <person name="Li G."/>
            <person name="Viehrig K."/>
            <person name="Ye F."/>
            <person name="Su P."/>
            <person name="Kiefer A.F."/>
            <person name="Nichols A."/>
            <person name="Cepeda A.J."/>
            <person name="Yan W."/>
            <person name="Fan B."/>
            <person name="Jiang Y."/>
            <person name="Adhikari A."/>
            <person name="Zheng C.-J."/>
            <person name="Schuster L."/>
            <person name="Cowan T.M."/>
            <person name="Smanski M.J."/>
            <person name="Chevrette M.G."/>
            <person name="De Carvalho L.P.S."/>
            <person name="Shen B."/>
        </authorList>
    </citation>
    <scope>NUCLEOTIDE SEQUENCE [LARGE SCALE GENOMIC DNA]</scope>
    <source>
        <strain evidence="1 2">NPDC017990</strain>
    </source>
</reference>
<dbReference type="Proteomes" id="UP001610818">
    <property type="component" value="Unassembled WGS sequence"/>
</dbReference>
<dbReference type="RefSeq" id="WP_397706870.1">
    <property type="nucleotide sequence ID" value="NZ_JBIRGN010000001.1"/>
</dbReference>
<name>A0ABW7QJQ9_9ACTN</name>
<dbReference type="InterPro" id="IPR023393">
    <property type="entry name" value="START-like_dom_sf"/>
</dbReference>
<comment type="caution">
    <text evidence="1">The sequence shown here is derived from an EMBL/GenBank/DDBJ whole genome shotgun (WGS) entry which is preliminary data.</text>
</comment>
<gene>
    <name evidence="1" type="ORF">ACH4F9_01240</name>
</gene>
<organism evidence="1 2">
    <name type="scientific">Streptomyces longisporoflavus</name>
    <dbReference type="NCBI Taxonomy" id="28044"/>
    <lineage>
        <taxon>Bacteria</taxon>
        <taxon>Bacillati</taxon>
        <taxon>Actinomycetota</taxon>
        <taxon>Actinomycetes</taxon>
        <taxon>Kitasatosporales</taxon>
        <taxon>Streptomycetaceae</taxon>
        <taxon>Streptomyces</taxon>
    </lineage>
</organism>
<protein>
    <submittedName>
        <fullName evidence="1">SRPBCC family protein</fullName>
    </submittedName>
</protein>
<keyword evidence="2" id="KW-1185">Reference proteome</keyword>
<dbReference type="SUPFAM" id="SSF55961">
    <property type="entry name" value="Bet v1-like"/>
    <property type="match status" value="1"/>
</dbReference>
<evidence type="ECO:0000313" key="1">
    <source>
        <dbReference type="EMBL" id="MFH8543616.1"/>
    </source>
</evidence>
<evidence type="ECO:0000313" key="2">
    <source>
        <dbReference type="Proteomes" id="UP001610818"/>
    </source>
</evidence>
<dbReference type="EMBL" id="JBIRGQ010000001">
    <property type="protein sequence ID" value="MFH8543616.1"/>
    <property type="molecule type" value="Genomic_DNA"/>
</dbReference>
<dbReference type="InterPro" id="IPR019587">
    <property type="entry name" value="Polyketide_cyclase/dehydratase"/>
</dbReference>